<evidence type="ECO:0000256" key="4">
    <source>
        <dbReference type="ARBA" id="ARBA00023163"/>
    </source>
</evidence>
<dbReference type="SUPFAM" id="SSF88659">
    <property type="entry name" value="Sigma3 and sigma4 domains of RNA polymerase sigma factors"/>
    <property type="match status" value="2"/>
</dbReference>
<feature type="domain" description="RNA polymerase sigma-70 region 4" evidence="7">
    <location>
        <begin position="168"/>
        <end position="216"/>
    </location>
</feature>
<dbReference type="SUPFAM" id="SSF88946">
    <property type="entry name" value="Sigma2 domain of RNA polymerase sigma factors"/>
    <property type="match status" value="1"/>
</dbReference>
<proteinExistence type="predicted"/>
<dbReference type="Gene3D" id="1.10.1740.10">
    <property type="match status" value="1"/>
</dbReference>
<keyword evidence="4" id="KW-0804">Transcription</keyword>
<gene>
    <name evidence="8" type="ORF">ACFFGH_22855</name>
</gene>
<comment type="caution">
    <text evidence="8">The sequence shown here is derived from an EMBL/GenBank/DDBJ whole genome shotgun (WGS) entry which is preliminary data.</text>
</comment>
<dbReference type="InterPro" id="IPR007627">
    <property type="entry name" value="RNA_pol_sigma70_r2"/>
</dbReference>
<sequence length="271" mass="29314">MDRSARNRLVVENLPLVGYLVTELCARATHLSRDDLASAGALALVNAAGSFDESLGVPFGAFARRRIVGAFADEMRSQDWATRSARKRIRETLAVQETLMAALGRTPSVDEIATALGVDRQEAAEALTDAARSVSSLDDTVGDSIAAEITGPEDAVVASERGAFLRAAIEALPEKMRYIVEQIYFEDRTVKELAEELGATHSAVSQQRSEAVRLLRDGLSTHFADEPDEEPELVSRVAPSRRNAYLARLAQYAELGIAQRMPDEAAEAVAS</sequence>
<evidence type="ECO:0000313" key="8">
    <source>
        <dbReference type="EMBL" id="MFC0680681.1"/>
    </source>
</evidence>
<dbReference type="InterPro" id="IPR007630">
    <property type="entry name" value="RNA_pol_sigma70_r4"/>
</dbReference>
<dbReference type="InterPro" id="IPR013324">
    <property type="entry name" value="RNA_pol_sigma_r3/r4-like"/>
</dbReference>
<dbReference type="InterPro" id="IPR013325">
    <property type="entry name" value="RNA_pol_sigma_r2"/>
</dbReference>
<dbReference type="Gene3D" id="1.20.140.160">
    <property type="match status" value="1"/>
</dbReference>
<evidence type="ECO:0000256" key="1">
    <source>
        <dbReference type="ARBA" id="ARBA00023015"/>
    </source>
</evidence>
<keyword evidence="2" id="KW-0731">Sigma factor</keyword>
<dbReference type="EMBL" id="JBHLTG010000006">
    <property type="protein sequence ID" value="MFC0680681.1"/>
    <property type="molecule type" value="Genomic_DNA"/>
</dbReference>
<dbReference type="InterPro" id="IPR014284">
    <property type="entry name" value="RNA_pol_sigma-70_dom"/>
</dbReference>
<organism evidence="8 9">
    <name type="scientific">Lysobacter korlensis</name>
    <dbReference type="NCBI Taxonomy" id="553636"/>
    <lineage>
        <taxon>Bacteria</taxon>
        <taxon>Pseudomonadati</taxon>
        <taxon>Pseudomonadota</taxon>
        <taxon>Gammaproteobacteria</taxon>
        <taxon>Lysobacterales</taxon>
        <taxon>Lysobacteraceae</taxon>
        <taxon>Lysobacter</taxon>
    </lineage>
</organism>
<evidence type="ECO:0000256" key="2">
    <source>
        <dbReference type="ARBA" id="ARBA00023082"/>
    </source>
</evidence>
<evidence type="ECO:0000259" key="6">
    <source>
        <dbReference type="Pfam" id="PF04542"/>
    </source>
</evidence>
<dbReference type="InterPro" id="IPR007624">
    <property type="entry name" value="RNA_pol_sigma70_r3"/>
</dbReference>
<dbReference type="RefSeq" id="WP_386672646.1">
    <property type="nucleotide sequence ID" value="NZ_JBHLTG010000006.1"/>
</dbReference>
<keyword evidence="3" id="KW-0238">DNA-binding</keyword>
<evidence type="ECO:0000256" key="3">
    <source>
        <dbReference type="ARBA" id="ARBA00023125"/>
    </source>
</evidence>
<dbReference type="Pfam" id="PF04545">
    <property type="entry name" value="Sigma70_r4"/>
    <property type="match status" value="1"/>
</dbReference>
<keyword evidence="9" id="KW-1185">Reference proteome</keyword>
<accession>A0ABV6RUN6</accession>
<feature type="domain" description="RNA polymerase sigma-70 region 3" evidence="5">
    <location>
        <begin position="89"/>
        <end position="152"/>
    </location>
</feature>
<evidence type="ECO:0000259" key="7">
    <source>
        <dbReference type="Pfam" id="PF04545"/>
    </source>
</evidence>
<dbReference type="Pfam" id="PF04542">
    <property type="entry name" value="Sigma70_r2"/>
    <property type="match status" value="1"/>
</dbReference>
<protein>
    <submittedName>
        <fullName evidence="8">Sigma-70 family RNA polymerase sigma factor</fullName>
    </submittedName>
</protein>
<evidence type="ECO:0000259" key="5">
    <source>
        <dbReference type="Pfam" id="PF04539"/>
    </source>
</evidence>
<dbReference type="Pfam" id="PF04539">
    <property type="entry name" value="Sigma70_r3"/>
    <property type="match status" value="1"/>
</dbReference>
<dbReference type="PANTHER" id="PTHR30385">
    <property type="entry name" value="SIGMA FACTOR F FLAGELLAR"/>
    <property type="match status" value="1"/>
</dbReference>
<evidence type="ECO:0000313" key="9">
    <source>
        <dbReference type="Proteomes" id="UP001589896"/>
    </source>
</evidence>
<name>A0ABV6RUN6_9GAMM</name>
<dbReference type="PIRSF" id="PIRSF000770">
    <property type="entry name" value="RNA_pol_sigma-SigE/K"/>
    <property type="match status" value="1"/>
</dbReference>
<keyword evidence="1" id="KW-0805">Transcription regulation</keyword>
<dbReference type="InterPro" id="IPR000943">
    <property type="entry name" value="RNA_pol_sigma70"/>
</dbReference>
<feature type="domain" description="RNA polymerase sigma-70 region 2" evidence="6">
    <location>
        <begin position="9"/>
        <end position="80"/>
    </location>
</feature>
<dbReference type="NCBIfam" id="TIGR02937">
    <property type="entry name" value="sigma70-ECF"/>
    <property type="match status" value="1"/>
</dbReference>
<dbReference type="Proteomes" id="UP001589896">
    <property type="component" value="Unassembled WGS sequence"/>
</dbReference>
<reference evidence="8 9" key="1">
    <citation type="submission" date="2024-09" db="EMBL/GenBank/DDBJ databases">
        <authorList>
            <person name="Sun Q."/>
            <person name="Mori K."/>
        </authorList>
    </citation>
    <scope>NUCLEOTIDE SEQUENCE [LARGE SCALE GENOMIC DNA]</scope>
    <source>
        <strain evidence="8 9">KCTC 23076</strain>
    </source>
</reference>